<evidence type="ECO:0000256" key="5">
    <source>
        <dbReference type="ARBA" id="ARBA00023242"/>
    </source>
</evidence>
<dbReference type="GO" id="GO:0005634">
    <property type="term" value="C:nucleus"/>
    <property type="evidence" value="ECO:0007669"/>
    <property type="project" value="UniProtKB-SubCell"/>
</dbReference>
<feature type="region of interest" description="Disordered" evidence="6">
    <location>
        <begin position="42"/>
        <end position="91"/>
    </location>
</feature>
<dbReference type="FunFam" id="2.20.25.80:FF:000003">
    <property type="entry name" value="WRKY transcription factor 57"/>
    <property type="match status" value="1"/>
</dbReference>
<dbReference type="InterPro" id="IPR044810">
    <property type="entry name" value="WRKY_plant"/>
</dbReference>
<keyword evidence="4" id="KW-0804">Transcription</keyword>
<dbReference type="Pfam" id="PF03106">
    <property type="entry name" value="WRKY"/>
    <property type="match status" value="1"/>
</dbReference>
<sequence>MSGSNFRPFSESTPAESDYGDQSNFQVTEFFELAEWVEEDDPSSVAAFDSTPNPGYQALLVGDRPAGSSSSHERSSGEAGGSGLKKEGKERVAFKTKSEVEILDDGFRWRKYGKKMVKNSPNPRNYYRCSIEGCPVKKRIERDKEDPDYVITTYEGTHNHQSSS</sequence>
<feature type="domain" description="WRKY" evidence="7">
    <location>
        <begin position="98"/>
        <end position="163"/>
    </location>
</feature>
<dbReference type="AlphaFoldDB" id="A0A2P2J0H4"/>
<evidence type="ECO:0000256" key="4">
    <source>
        <dbReference type="ARBA" id="ARBA00023163"/>
    </source>
</evidence>
<keyword evidence="3" id="KW-0238">DNA-binding</keyword>
<reference evidence="8" key="1">
    <citation type="submission" date="2018-02" db="EMBL/GenBank/DDBJ databases">
        <title>Rhizophora mucronata_Transcriptome.</title>
        <authorList>
            <person name="Meera S.P."/>
            <person name="Sreeshan A."/>
            <person name="Augustine A."/>
        </authorList>
    </citation>
    <scope>NUCLEOTIDE SEQUENCE</scope>
    <source>
        <tissue evidence="8">Leaf</tissue>
    </source>
</reference>
<evidence type="ECO:0000256" key="3">
    <source>
        <dbReference type="ARBA" id="ARBA00023125"/>
    </source>
</evidence>
<dbReference type="Gene3D" id="2.20.25.80">
    <property type="entry name" value="WRKY domain"/>
    <property type="match status" value="1"/>
</dbReference>
<comment type="subcellular location">
    <subcellularLocation>
        <location evidence="1">Nucleus</location>
    </subcellularLocation>
</comment>
<dbReference type="EMBL" id="GGEC01006496">
    <property type="protein sequence ID" value="MBW86979.1"/>
    <property type="molecule type" value="Transcribed_RNA"/>
</dbReference>
<evidence type="ECO:0000256" key="1">
    <source>
        <dbReference type="ARBA" id="ARBA00004123"/>
    </source>
</evidence>
<organism evidence="8">
    <name type="scientific">Rhizophora mucronata</name>
    <name type="common">Asiatic mangrove</name>
    <dbReference type="NCBI Taxonomy" id="61149"/>
    <lineage>
        <taxon>Eukaryota</taxon>
        <taxon>Viridiplantae</taxon>
        <taxon>Streptophyta</taxon>
        <taxon>Embryophyta</taxon>
        <taxon>Tracheophyta</taxon>
        <taxon>Spermatophyta</taxon>
        <taxon>Magnoliopsida</taxon>
        <taxon>eudicotyledons</taxon>
        <taxon>Gunneridae</taxon>
        <taxon>Pentapetalae</taxon>
        <taxon>rosids</taxon>
        <taxon>fabids</taxon>
        <taxon>Malpighiales</taxon>
        <taxon>Rhizophoraceae</taxon>
        <taxon>Rhizophora</taxon>
    </lineage>
</organism>
<name>A0A2P2J0H4_RHIMU</name>
<dbReference type="InterPro" id="IPR003657">
    <property type="entry name" value="WRKY_dom"/>
</dbReference>
<proteinExistence type="predicted"/>
<dbReference type="SMART" id="SM00774">
    <property type="entry name" value="WRKY"/>
    <property type="match status" value="1"/>
</dbReference>
<feature type="region of interest" description="Disordered" evidence="6">
    <location>
        <begin position="1"/>
        <end position="23"/>
    </location>
</feature>
<dbReference type="InterPro" id="IPR036576">
    <property type="entry name" value="WRKY_dom_sf"/>
</dbReference>
<keyword evidence="5" id="KW-0539">Nucleus</keyword>
<accession>A0A2P2J0H4</accession>
<dbReference type="GO" id="GO:0043565">
    <property type="term" value="F:sequence-specific DNA binding"/>
    <property type="evidence" value="ECO:0007669"/>
    <property type="project" value="InterPro"/>
</dbReference>
<evidence type="ECO:0000256" key="6">
    <source>
        <dbReference type="SAM" id="MobiDB-lite"/>
    </source>
</evidence>
<protein>
    <submittedName>
        <fullName evidence="8">Uncharacterized protein WRKY transcription factor 14</fullName>
    </submittedName>
</protein>
<dbReference type="PANTHER" id="PTHR31221:SF112">
    <property type="entry name" value="WRKY TRANSCRIPTION FACTOR 50-RELATED"/>
    <property type="match status" value="1"/>
</dbReference>
<keyword evidence="2" id="KW-0805">Transcription regulation</keyword>
<dbReference type="PROSITE" id="PS50811">
    <property type="entry name" value="WRKY"/>
    <property type="match status" value="1"/>
</dbReference>
<evidence type="ECO:0000256" key="2">
    <source>
        <dbReference type="ARBA" id="ARBA00023015"/>
    </source>
</evidence>
<evidence type="ECO:0000259" key="7">
    <source>
        <dbReference type="PROSITE" id="PS50811"/>
    </source>
</evidence>
<dbReference type="GO" id="GO:0003700">
    <property type="term" value="F:DNA-binding transcription factor activity"/>
    <property type="evidence" value="ECO:0007669"/>
    <property type="project" value="InterPro"/>
</dbReference>
<evidence type="ECO:0000313" key="8">
    <source>
        <dbReference type="EMBL" id="MBW86979.1"/>
    </source>
</evidence>
<dbReference type="PANTHER" id="PTHR31221">
    <property type="entry name" value="WRKY TRANSCRIPTION FACTOR PROTEIN 1-RELATED"/>
    <property type="match status" value="1"/>
</dbReference>
<dbReference type="SUPFAM" id="SSF118290">
    <property type="entry name" value="WRKY DNA-binding domain"/>
    <property type="match status" value="1"/>
</dbReference>